<protein>
    <submittedName>
        <fullName evidence="1">Uncharacterized protein</fullName>
    </submittedName>
</protein>
<sequence length="277" mass="30290">MPGGSRPAEVRNQISESRAIPTSLLTTSMAQTPPKYEYDIPALSSLFAALRNIQNTPEFDSSIRKGTNLDIKHLRDAKMAVAATKALRLKQDNNGVTDEVVEAAELRHSVLKSIHATDMFGPGDLLAALTQITNDRFDTIDASLRTIRDDITKLSNNMDDRFNRVDAAYANLRSKAANSKLYSGGNPLQFRLQKTIPGLGTAVVDRLRPASVPANAVLTLPAAPATGSEYEYQVGQIMKFSHAQILNLVYYYNEDFGIIASDSIEDRTGKLIIAHVA</sequence>
<keyword evidence="2" id="KW-1185">Reference proteome</keyword>
<evidence type="ECO:0000313" key="1">
    <source>
        <dbReference type="EMBL" id="KAF5354515.1"/>
    </source>
</evidence>
<accession>A0A8H5D6L3</accession>
<evidence type="ECO:0000313" key="2">
    <source>
        <dbReference type="Proteomes" id="UP000518752"/>
    </source>
</evidence>
<organism evidence="1 2">
    <name type="scientific">Collybiopsis confluens</name>
    <dbReference type="NCBI Taxonomy" id="2823264"/>
    <lineage>
        <taxon>Eukaryota</taxon>
        <taxon>Fungi</taxon>
        <taxon>Dikarya</taxon>
        <taxon>Basidiomycota</taxon>
        <taxon>Agaricomycotina</taxon>
        <taxon>Agaricomycetes</taxon>
        <taxon>Agaricomycetidae</taxon>
        <taxon>Agaricales</taxon>
        <taxon>Marasmiineae</taxon>
        <taxon>Omphalotaceae</taxon>
        <taxon>Collybiopsis</taxon>
    </lineage>
</organism>
<dbReference type="OrthoDB" id="3047760at2759"/>
<dbReference type="EMBL" id="JAACJN010000260">
    <property type="protein sequence ID" value="KAF5354515.1"/>
    <property type="molecule type" value="Genomic_DNA"/>
</dbReference>
<dbReference type="AlphaFoldDB" id="A0A8H5D6L3"/>
<comment type="caution">
    <text evidence="1">The sequence shown here is derived from an EMBL/GenBank/DDBJ whole genome shotgun (WGS) entry which is preliminary data.</text>
</comment>
<reference evidence="1 2" key="1">
    <citation type="journal article" date="2020" name="ISME J.">
        <title>Uncovering the hidden diversity of litter-decomposition mechanisms in mushroom-forming fungi.</title>
        <authorList>
            <person name="Floudas D."/>
            <person name="Bentzer J."/>
            <person name="Ahren D."/>
            <person name="Johansson T."/>
            <person name="Persson P."/>
            <person name="Tunlid A."/>
        </authorList>
    </citation>
    <scope>NUCLEOTIDE SEQUENCE [LARGE SCALE GENOMIC DNA]</scope>
    <source>
        <strain evidence="1 2">CBS 406.79</strain>
    </source>
</reference>
<proteinExistence type="predicted"/>
<name>A0A8H5D6L3_9AGAR</name>
<dbReference type="Proteomes" id="UP000518752">
    <property type="component" value="Unassembled WGS sequence"/>
</dbReference>
<gene>
    <name evidence="1" type="ORF">D9757_013406</name>
</gene>